<dbReference type="InterPro" id="IPR050481">
    <property type="entry name" value="UDP-glycosyltransf_plant"/>
</dbReference>
<gene>
    <name evidence="6" type="ORF">DCAF_LOCUS18132</name>
</gene>
<keyword evidence="4" id="KW-0808">Transferase</keyword>
<dbReference type="PANTHER" id="PTHR48048">
    <property type="entry name" value="GLYCOSYLTRANSFERASE"/>
    <property type="match status" value="1"/>
</dbReference>
<evidence type="ECO:0000256" key="4">
    <source>
        <dbReference type="ARBA" id="ARBA00022679"/>
    </source>
</evidence>
<dbReference type="EC" id="2.4.1.115" evidence="3"/>
<sequence>MESPTDYVDLQEVLSEGFLDRTIEIGKVIGWAPQVDILAHPSVGGFVSHCRWNSVLECIWFGVPIATWPLHAEQQFNAFQMIVELRLGVEIKMDYRKDPFNIDGNESLITSKEIERGIRCLMELNHEKRRKLKKMSETSKKALMNGGSSYTWLGRLIQDIMDRLP</sequence>
<dbReference type="GO" id="GO:0047213">
    <property type="term" value="F:anthocyanidin 3-O-glucosyltransferase activity"/>
    <property type="evidence" value="ECO:0007669"/>
    <property type="project" value="UniProtKB-EC"/>
</dbReference>
<dbReference type="PANTHER" id="PTHR48048:SF45">
    <property type="entry name" value="GLYCOSYLTRANSFERASE"/>
    <property type="match status" value="1"/>
</dbReference>
<dbReference type="Proteomes" id="UP001314170">
    <property type="component" value="Unassembled WGS sequence"/>
</dbReference>
<dbReference type="Gene3D" id="3.40.50.2000">
    <property type="entry name" value="Glycogen Phosphorylase B"/>
    <property type="match status" value="1"/>
</dbReference>
<protein>
    <recommendedName>
        <fullName evidence="3">anthocyanidin 3-O-glucosyltransferase</fullName>
        <ecNumber evidence="3">2.4.1.115</ecNumber>
    </recommendedName>
</protein>
<dbReference type="InterPro" id="IPR002213">
    <property type="entry name" value="UDP_glucos_trans"/>
</dbReference>
<name>A0AAV1S248_9ROSI</name>
<dbReference type="FunFam" id="3.40.50.2000:FF:000056">
    <property type="entry name" value="Glycosyltransferase"/>
    <property type="match status" value="1"/>
</dbReference>
<comment type="caution">
    <text evidence="6">The sequence shown here is derived from an EMBL/GenBank/DDBJ whole genome shotgun (WGS) entry which is preliminary data.</text>
</comment>
<proteinExistence type="inferred from homology"/>
<organism evidence="6 7">
    <name type="scientific">Dovyalis caffra</name>
    <dbReference type="NCBI Taxonomy" id="77055"/>
    <lineage>
        <taxon>Eukaryota</taxon>
        <taxon>Viridiplantae</taxon>
        <taxon>Streptophyta</taxon>
        <taxon>Embryophyta</taxon>
        <taxon>Tracheophyta</taxon>
        <taxon>Spermatophyta</taxon>
        <taxon>Magnoliopsida</taxon>
        <taxon>eudicotyledons</taxon>
        <taxon>Gunneridae</taxon>
        <taxon>Pentapetalae</taxon>
        <taxon>rosids</taxon>
        <taxon>fabids</taxon>
        <taxon>Malpighiales</taxon>
        <taxon>Salicaceae</taxon>
        <taxon>Flacourtieae</taxon>
        <taxon>Dovyalis</taxon>
    </lineage>
</organism>
<reference evidence="6 7" key="1">
    <citation type="submission" date="2024-01" db="EMBL/GenBank/DDBJ databases">
        <authorList>
            <person name="Waweru B."/>
        </authorList>
    </citation>
    <scope>NUCLEOTIDE SEQUENCE [LARGE SCALE GENOMIC DNA]</scope>
</reference>
<evidence type="ECO:0000256" key="5">
    <source>
        <dbReference type="ARBA" id="ARBA00047606"/>
    </source>
</evidence>
<dbReference type="AlphaFoldDB" id="A0AAV1S248"/>
<dbReference type="Pfam" id="PF00201">
    <property type="entry name" value="UDPGT"/>
    <property type="match status" value="1"/>
</dbReference>
<accession>A0AAV1S248</accession>
<evidence type="ECO:0000256" key="2">
    <source>
        <dbReference type="ARBA" id="ARBA00009995"/>
    </source>
</evidence>
<dbReference type="EMBL" id="CAWUPB010001166">
    <property type="protein sequence ID" value="CAK7345176.1"/>
    <property type="molecule type" value="Genomic_DNA"/>
</dbReference>
<comment type="pathway">
    <text evidence="1">Pigment biosynthesis; anthocyanin biosynthesis.</text>
</comment>
<evidence type="ECO:0000256" key="3">
    <source>
        <dbReference type="ARBA" id="ARBA00012585"/>
    </source>
</evidence>
<dbReference type="SUPFAM" id="SSF53756">
    <property type="entry name" value="UDP-Glycosyltransferase/glycogen phosphorylase"/>
    <property type="match status" value="1"/>
</dbReference>
<dbReference type="CDD" id="cd03784">
    <property type="entry name" value="GT1_Gtf-like"/>
    <property type="match status" value="1"/>
</dbReference>
<comment type="catalytic activity">
    <reaction evidence="5">
        <text>an anthocyanidin + UDP-alpha-D-glucose + H(+) = an anthocyanidin 3-O-beta-D-glucoside + UDP</text>
        <dbReference type="Rhea" id="RHEA:20093"/>
        <dbReference type="ChEBI" id="CHEBI:15378"/>
        <dbReference type="ChEBI" id="CHEBI:16307"/>
        <dbReference type="ChEBI" id="CHEBI:58223"/>
        <dbReference type="ChEBI" id="CHEBI:58885"/>
        <dbReference type="ChEBI" id="CHEBI:143576"/>
        <dbReference type="EC" id="2.4.1.115"/>
    </reaction>
</comment>
<evidence type="ECO:0000313" key="7">
    <source>
        <dbReference type="Proteomes" id="UP001314170"/>
    </source>
</evidence>
<keyword evidence="7" id="KW-1185">Reference proteome</keyword>
<comment type="similarity">
    <text evidence="2">Belongs to the UDP-glycosyltransferase family.</text>
</comment>
<evidence type="ECO:0000313" key="6">
    <source>
        <dbReference type="EMBL" id="CAK7345176.1"/>
    </source>
</evidence>
<evidence type="ECO:0000256" key="1">
    <source>
        <dbReference type="ARBA" id="ARBA00004935"/>
    </source>
</evidence>